<feature type="transmembrane region" description="Helical" evidence="1">
    <location>
        <begin position="12"/>
        <end position="32"/>
    </location>
</feature>
<proteinExistence type="predicted"/>
<sequence length="250" mass="28105">MKKLKKVIIDAPIVPIAYIGVGLLATISAIVFKNDYKNYGWMVTYGILMIVGGIIFLHTSIRGKVIIWNNIMAQLKIPKNSQILDLGTGHGLVLLKFATRLAKDGHATGIDLWHKQDQSNNTLEYTQMIVQEKGLADIVTLQTADMLDLPFRSHSFDFVTASMALHNIRTKKKRGTALSEAIRVLKDSGTLIIVDTGNHKKEYITYLRSKNYQIEQAKTYGIVGWWTGPWMTSYLIIAKKQLNSQVLQNS</sequence>
<dbReference type="GO" id="GO:0032259">
    <property type="term" value="P:methylation"/>
    <property type="evidence" value="ECO:0007669"/>
    <property type="project" value="UniProtKB-KW"/>
</dbReference>
<keyword evidence="1" id="KW-0812">Transmembrane</keyword>
<comment type="caution">
    <text evidence="3">The sequence shown here is derived from an EMBL/GenBank/DDBJ whole genome shotgun (WGS) entry which is preliminary data.</text>
</comment>
<feature type="transmembrane region" description="Helical" evidence="1">
    <location>
        <begin position="38"/>
        <end position="57"/>
    </location>
</feature>
<dbReference type="PANTHER" id="PTHR45277">
    <property type="entry name" value="EXPRESSED PROTEIN"/>
    <property type="match status" value="1"/>
</dbReference>
<name>A0ABT0VIW3_9LACO</name>
<dbReference type="CDD" id="cd02440">
    <property type="entry name" value="AdoMet_MTases"/>
    <property type="match status" value="1"/>
</dbReference>
<feature type="domain" description="Methyltransferase type 11" evidence="2">
    <location>
        <begin position="84"/>
        <end position="193"/>
    </location>
</feature>
<accession>A0ABT0VIW3</accession>
<dbReference type="EMBL" id="JAGMVS010000047">
    <property type="protein sequence ID" value="MCM2437063.1"/>
    <property type="molecule type" value="Genomic_DNA"/>
</dbReference>
<dbReference type="InterPro" id="IPR013216">
    <property type="entry name" value="Methyltransf_11"/>
</dbReference>
<dbReference type="GO" id="GO:0008168">
    <property type="term" value="F:methyltransferase activity"/>
    <property type="evidence" value="ECO:0007669"/>
    <property type="project" value="UniProtKB-KW"/>
</dbReference>
<dbReference type="RefSeq" id="WP_205143869.1">
    <property type="nucleotide sequence ID" value="NZ_JAFBDN010000013.1"/>
</dbReference>
<evidence type="ECO:0000259" key="2">
    <source>
        <dbReference type="Pfam" id="PF08241"/>
    </source>
</evidence>
<dbReference type="Gene3D" id="3.40.50.150">
    <property type="entry name" value="Vaccinia Virus protein VP39"/>
    <property type="match status" value="1"/>
</dbReference>
<keyword evidence="1" id="KW-0472">Membrane</keyword>
<keyword evidence="3" id="KW-0489">Methyltransferase</keyword>
<dbReference type="Proteomes" id="UP001057481">
    <property type="component" value="Unassembled WGS sequence"/>
</dbReference>
<keyword evidence="3" id="KW-0808">Transferase</keyword>
<dbReference type="Pfam" id="PF08241">
    <property type="entry name" value="Methyltransf_11"/>
    <property type="match status" value="1"/>
</dbReference>
<organism evidence="3 4">
    <name type="scientific">Periweissella beninensis</name>
    <dbReference type="NCBI Taxonomy" id="504936"/>
    <lineage>
        <taxon>Bacteria</taxon>
        <taxon>Bacillati</taxon>
        <taxon>Bacillota</taxon>
        <taxon>Bacilli</taxon>
        <taxon>Lactobacillales</taxon>
        <taxon>Lactobacillaceae</taxon>
        <taxon>Periweissella</taxon>
    </lineage>
</organism>
<evidence type="ECO:0000313" key="3">
    <source>
        <dbReference type="EMBL" id="MCM2437063.1"/>
    </source>
</evidence>
<keyword evidence="1" id="KW-1133">Transmembrane helix</keyword>
<reference evidence="3" key="1">
    <citation type="submission" date="2021-04" db="EMBL/GenBank/DDBJ databases">
        <title>Taxonomic assessment of Weissella genus.</title>
        <authorList>
            <person name="Fanelli F."/>
            <person name="Chieffi D."/>
            <person name="Dell'Aquila A."/>
            <person name="Gyu-Sung C."/>
            <person name="Franz C.M.A.P."/>
            <person name="Fusco V."/>
        </authorList>
    </citation>
    <scope>NUCLEOTIDE SEQUENCE</scope>
    <source>
        <strain evidence="3">LMG 25373</strain>
    </source>
</reference>
<evidence type="ECO:0000256" key="1">
    <source>
        <dbReference type="SAM" id="Phobius"/>
    </source>
</evidence>
<gene>
    <name evidence="3" type="ORF">KAK10_03830</name>
</gene>
<dbReference type="SUPFAM" id="SSF53335">
    <property type="entry name" value="S-adenosyl-L-methionine-dependent methyltransferases"/>
    <property type="match status" value="1"/>
</dbReference>
<keyword evidence="4" id="KW-1185">Reference proteome</keyword>
<dbReference type="InterPro" id="IPR029063">
    <property type="entry name" value="SAM-dependent_MTases_sf"/>
</dbReference>
<evidence type="ECO:0000313" key="4">
    <source>
        <dbReference type="Proteomes" id="UP001057481"/>
    </source>
</evidence>
<protein>
    <submittedName>
        <fullName evidence="3">Class I SAM-dependent methyltransferase</fullName>
    </submittedName>
</protein>
<dbReference type="PANTHER" id="PTHR45277:SF1">
    <property type="entry name" value="EXPRESSED PROTEIN"/>
    <property type="match status" value="1"/>
</dbReference>